<evidence type="ECO:0000313" key="4">
    <source>
        <dbReference type="Proteomes" id="UP000681425"/>
    </source>
</evidence>
<dbReference type="AlphaFoldDB" id="A0A975K955"/>
<feature type="domain" description="ChsH2 C-terminal OB-fold" evidence="1">
    <location>
        <begin position="58"/>
        <end position="120"/>
    </location>
</feature>
<dbReference type="InterPro" id="IPR052513">
    <property type="entry name" value="Thioester_dehydratase-like"/>
</dbReference>
<reference evidence="3" key="1">
    <citation type="submission" date="2021-04" db="EMBL/GenBank/DDBJ databases">
        <title>Isolation of p-tert-butylphenol degrading bacteria Sphingobium phenoxybenzoativorans Tas13 from active sludge.</title>
        <authorList>
            <person name="Li Y."/>
        </authorList>
    </citation>
    <scope>NUCLEOTIDE SEQUENCE</scope>
    <source>
        <strain evidence="3">Tas13</strain>
    </source>
</reference>
<evidence type="ECO:0000313" key="3">
    <source>
        <dbReference type="EMBL" id="QUT06767.1"/>
    </source>
</evidence>
<name>A0A975K955_9SPHN</name>
<dbReference type="PANTHER" id="PTHR34075:SF5">
    <property type="entry name" value="BLR3430 PROTEIN"/>
    <property type="match status" value="1"/>
</dbReference>
<dbReference type="SUPFAM" id="SSF50249">
    <property type="entry name" value="Nucleic acid-binding proteins"/>
    <property type="match status" value="1"/>
</dbReference>
<dbReference type="RefSeq" id="WP_212610067.1">
    <property type="nucleotide sequence ID" value="NZ_CP073910.1"/>
</dbReference>
<dbReference type="InterPro" id="IPR002878">
    <property type="entry name" value="ChsH2_C"/>
</dbReference>
<organism evidence="3 4">
    <name type="scientific">Sphingobium phenoxybenzoativorans</name>
    <dbReference type="NCBI Taxonomy" id="1592790"/>
    <lineage>
        <taxon>Bacteria</taxon>
        <taxon>Pseudomonadati</taxon>
        <taxon>Pseudomonadota</taxon>
        <taxon>Alphaproteobacteria</taxon>
        <taxon>Sphingomonadales</taxon>
        <taxon>Sphingomonadaceae</taxon>
        <taxon>Sphingobium</taxon>
    </lineage>
</organism>
<evidence type="ECO:0000259" key="1">
    <source>
        <dbReference type="Pfam" id="PF01796"/>
    </source>
</evidence>
<dbReference type="InterPro" id="IPR022002">
    <property type="entry name" value="ChsH2_Znr"/>
</dbReference>
<dbReference type="Proteomes" id="UP000681425">
    <property type="component" value="Chromosome"/>
</dbReference>
<dbReference type="EMBL" id="CP073910">
    <property type="protein sequence ID" value="QUT06767.1"/>
    <property type="molecule type" value="Genomic_DNA"/>
</dbReference>
<keyword evidence="4" id="KW-1185">Reference proteome</keyword>
<feature type="domain" description="ChsH2 rubredoxin-like zinc ribbon" evidence="2">
    <location>
        <begin position="19"/>
        <end position="53"/>
    </location>
</feature>
<dbReference type="KEGG" id="spph:KFK14_04805"/>
<dbReference type="Gene3D" id="6.10.30.10">
    <property type="match status" value="1"/>
</dbReference>
<dbReference type="Pfam" id="PF12172">
    <property type="entry name" value="zf-ChsH2"/>
    <property type="match status" value="1"/>
</dbReference>
<protein>
    <submittedName>
        <fullName evidence="3">Zn-ribbon domain-containing OB-fold protein</fullName>
    </submittedName>
</protein>
<dbReference type="InterPro" id="IPR012340">
    <property type="entry name" value="NA-bd_OB-fold"/>
</dbReference>
<proteinExistence type="predicted"/>
<sequence>MLANNAPLPVLTPETEAFWTGGREGKLMIMRCAQCTRRHHPPSPVCPHCYSERVAPEAVSGRAKIASFTVNHQKWLPDMKVPFVIAIVELDEQPDIRITTNIVNAPPETINIGQSVQVLFEQHDDVWLPLFQPEEGA</sequence>
<dbReference type="PANTHER" id="PTHR34075">
    <property type="entry name" value="BLR3430 PROTEIN"/>
    <property type="match status" value="1"/>
</dbReference>
<dbReference type="Pfam" id="PF01796">
    <property type="entry name" value="OB_ChsH2_C"/>
    <property type="match status" value="1"/>
</dbReference>
<evidence type="ECO:0000259" key="2">
    <source>
        <dbReference type="Pfam" id="PF12172"/>
    </source>
</evidence>
<accession>A0A975K955</accession>
<gene>
    <name evidence="3" type="ORF">KFK14_04805</name>
</gene>